<evidence type="ECO:0000256" key="1">
    <source>
        <dbReference type="SAM" id="Phobius"/>
    </source>
</evidence>
<protein>
    <submittedName>
        <fullName evidence="2">Uncharacterized protein</fullName>
    </submittedName>
</protein>
<reference evidence="2" key="1">
    <citation type="submission" date="2020-05" db="EMBL/GenBank/DDBJ databases">
        <authorList>
            <person name="Chiriac C."/>
            <person name="Salcher M."/>
            <person name="Ghai R."/>
            <person name="Kavagutti S V."/>
        </authorList>
    </citation>
    <scope>NUCLEOTIDE SEQUENCE</scope>
</reference>
<accession>A0A6J7WQM2</accession>
<feature type="transmembrane region" description="Helical" evidence="1">
    <location>
        <begin position="28"/>
        <end position="46"/>
    </location>
</feature>
<gene>
    <name evidence="2" type="ORF">UFOVP219_14</name>
</gene>
<proteinExistence type="predicted"/>
<evidence type="ECO:0000313" key="2">
    <source>
        <dbReference type="EMBL" id="CAB5218414.1"/>
    </source>
</evidence>
<sequence>MKFWFVFLVLFVGVAVLLQSVPAPVLGFVGGGFCFVAVVSLFRLFWRS</sequence>
<keyword evidence="1" id="KW-0812">Transmembrane</keyword>
<keyword evidence="1" id="KW-1133">Transmembrane helix</keyword>
<name>A0A6J7WQM2_9CAUD</name>
<organism evidence="2">
    <name type="scientific">uncultured Caudovirales phage</name>
    <dbReference type="NCBI Taxonomy" id="2100421"/>
    <lineage>
        <taxon>Viruses</taxon>
        <taxon>Duplodnaviria</taxon>
        <taxon>Heunggongvirae</taxon>
        <taxon>Uroviricota</taxon>
        <taxon>Caudoviricetes</taxon>
        <taxon>Peduoviridae</taxon>
        <taxon>Maltschvirus</taxon>
        <taxon>Maltschvirus maltsch</taxon>
    </lineage>
</organism>
<keyword evidence="1" id="KW-0472">Membrane</keyword>
<dbReference type="EMBL" id="LR798260">
    <property type="protein sequence ID" value="CAB5218414.1"/>
    <property type="molecule type" value="Genomic_DNA"/>
</dbReference>